<sequence length="56" mass="6148">MTKADVNEIRQCAAVIMQSDEMENVRADALIVTGHHFAETDAPELYAKLTTAQADI</sequence>
<comment type="caution">
    <text evidence="1">The sequence shown here is derived from an EMBL/GenBank/DDBJ whole genome shotgun (WGS) entry which is preliminary data.</text>
</comment>
<gene>
    <name evidence="1" type="ORF">JK361_25210</name>
</gene>
<dbReference type="Proteomes" id="UP000621386">
    <property type="component" value="Unassembled WGS sequence"/>
</dbReference>
<name>A0ABS1P6R8_9ACTN</name>
<reference evidence="1 2" key="1">
    <citation type="submission" date="2021-01" db="EMBL/GenBank/DDBJ databases">
        <title>WGS of actinomycetes isolated from Thailand.</title>
        <authorList>
            <person name="Thawai C."/>
        </authorList>
    </citation>
    <scope>NUCLEOTIDE SEQUENCE [LARGE SCALE GENOMIC DNA]</scope>
    <source>
        <strain evidence="1 2">CH5-8</strain>
    </source>
</reference>
<evidence type="ECO:0000313" key="1">
    <source>
        <dbReference type="EMBL" id="MBL1107850.1"/>
    </source>
</evidence>
<dbReference type="EMBL" id="JAERRH010000010">
    <property type="protein sequence ID" value="MBL1107850.1"/>
    <property type="molecule type" value="Genomic_DNA"/>
</dbReference>
<protein>
    <submittedName>
        <fullName evidence="1">Uncharacterized protein</fullName>
    </submittedName>
</protein>
<accession>A0ABS1P6R8</accession>
<dbReference type="RefSeq" id="WP_201822007.1">
    <property type="nucleotide sequence ID" value="NZ_JAERRH010000010.1"/>
</dbReference>
<organism evidence="1 2">
    <name type="scientific">Streptomyces musisoli</name>
    <dbReference type="NCBI Taxonomy" id="2802280"/>
    <lineage>
        <taxon>Bacteria</taxon>
        <taxon>Bacillati</taxon>
        <taxon>Actinomycetota</taxon>
        <taxon>Actinomycetes</taxon>
        <taxon>Kitasatosporales</taxon>
        <taxon>Streptomycetaceae</taxon>
        <taxon>Streptomyces</taxon>
    </lineage>
</organism>
<proteinExistence type="predicted"/>
<evidence type="ECO:0000313" key="2">
    <source>
        <dbReference type="Proteomes" id="UP000621386"/>
    </source>
</evidence>
<keyword evidence="2" id="KW-1185">Reference proteome</keyword>